<dbReference type="NCBIfam" id="TIGR00459">
    <property type="entry name" value="aspS_bact"/>
    <property type="match status" value="1"/>
</dbReference>
<dbReference type="InterPro" id="IPR004365">
    <property type="entry name" value="NA-bd_OB_tRNA"/>
</dbReference>
<feature type="binding site" evidence="9">
    <location>
        <position position="448"/>
    </location>
    <ligand>
        <name>L-aspartate</name>
        <dbReference type="ChEBI" id="CHEBI:29991"/>
    </ligand>
</feature>
<dbReference type="CDD" id="cd04317">
    <property type="entry name" value="EcAspRS_like_N"/>
    <property type="match status" value="1"/>
</dbReference>
<dbReference type="AlphaFoldDB" id="A0A151L0B0"/>
<evidence type="ECO:0000256" key="4">
    <source>
        <dbReference type="ARBA" id="ARBA00022741"/>
    </source>
</evidence>
<dbReference type="SUPFAM" id="SSF55681">
    <property type="entry name" value="Class II aaRS and biotin synthetases"/>
    <property type="match status" value="1"/>
</dbReference>
<dbReference type="EC" id="6.1.1.12" evidence="9"/>
<evidence type="ECO:0000256" key="9">
    <source>
        <dbReference type="HAMAP-Rule" id="MF_00044"/>
    </source>
</evidence>
<comment type="subunit">
    <text evidence="9">Homodimer.</text>
</comment>
<dbReference type="InterPro" id="IPR047090">
    <property type="entry name" value="AspRS_core"/>
</dbReference>
<dbReference type="InterPro" id="IPR004364">
    <property type="entry name" value="Aa-tRNA-synt_II"/>
</dbReference>
<dbReference type="GO" id="GO:0005737">
    <property type="term" value="C:cytoplasm"/>
    <property type="evidence" value="ECO:0007669"/>
    <property type="project" value="UniProtKB-SubCell"/>
</dbReference>
<evidence type="ECO:0000256" key="2">
    <source>
        <dbReference type="ARBA" id="ARBA00022490"/>
    </source>
</evidence>
<keyword evidence="2 9" id="KW-0963">Cytoplasm</keyword>
<feature type="binding site" evidence="9">
    <location>
        <position position="226"/>
    </location>
    <ligand>
        <name>ATP</name>
        <dbReference type="ChEBI" id="CHEBI:30616"/>
    </ligand>
</feature>
<proteinExistence type="inferred from homology"/>
<feature type="binding site" evidence="9">
    <location>
        <position position="489"/>
    </location>
    <ligand>
        <name>L-aspartate</name>
        <dbReference type="ChEBI" id="CHEBI:29991"/>
    </ligand>
</feature>
<dbReference type="EMBL" id="LOBR01000014">
    <property type="protein sequence ID" value="KYN89752.1"/>
    <property type="molecule type" value="Genomic_DNA"/>
</dbReference>
<dbReference type="InterPro" id="IPR004524">
    <property type="entry name" value="Asp-tRNA-ligase_1"/>
</dbReference>
<evidence type="ECO:0000313" key="12">
    <source>
        <dbReference type="Proteomes" id="UP000075346"/>
    </source>
</evidence>
<comment type="function">
    <text evidence="9">Catalyzes the attachment of L-aspartate to tRNA(Asp) in a two-step reaction: L-aspartate is first activated by ATP to form Asp-AMP and then transferred to the acceptor end of tRNA(Asp).</text>
</comment>
<comment type="subcellular location">
    <subcellularLocation>
        <location evidence="9">Cytoplasm</location>
    </subcellularLocation>
</comment>
<gene>
    <name evidence="9" type="primary">aspS</name>
    <name evidence="11" type="ORF">ATY37_12345</name>
</gene>
<dbReference type="InterPro" id="IPR006195">
    <property type="entry name" value="aa-tRNA-synth_II"/>
</dbReference>
<dbReference type="Proteomes" id="UP000075346">
    <property type="component" value="Unassembled WGS sequence"/>
</dbReference>
<dbReference type="PANTHER" id="PTHR22594">
    <property type="entry name" value="ASPARTYL/LYSYL-TRNA SYNTHETASE"/>
    <property type="match status" value="1"/>
</dbReference>
<dbReference type="InterPro" id="IPR012340">
    <property type="entry name" value="NA-bd_OB-fold"/>
</dbReference>
<feature type="binding site" evidence="9">
    <location>
        <position position="482"/>
    </location>
    <ligand>
        <name>ATP</name>
        <dbReference type="ChEBI" id="CHEBI:30616"/>
    </ligand>
</feature>
<dbReference type="RefSeq" id="WP_061896549.1">
    <property type="nucleotide sequence ID" value="NZ_LOBR01000014.1"/>
</dbReference>
<dbReference type="NCBIfam" id="NF001750">
    <property type="entry name" value="PRK00476.1"/>
    <property type="match status" value="1"/>
</dbReference>
<comment type="similarity">
    <text evidence="1 9">Belongs to the class-II aminoacyl-tRNA synthetase family. Type 1 subfamily.</text>
</comment>
<dbReference type="GO" id="GO:0006422">
    <property type="term" value="P:aspartyl-tRNA aminoacylation"/>
    <property type="evidence" value="ECO:0007669"/>
    <property type="project" value="UniProtKB-UniRule"/>
</dbReference>
<dbReference type="SUPFAM" id="SSF50249">
    <property type="entry name" value="Nucleic acid-binding proteins"/>
    <property type="match status" value="1"/>
</dbReference>
<dbReference type="CDD" id="cd00777">
    <property type="entry name" value="AspRS_core"/>
    <property type="match status" value="1"/>
</dbReference>
<comment type="catalytic activity">
    <reaction evidence="8 9">
        <text>tRNA(Asp) + L-aspartate + ATP = L-aspartyl-tRNA(Asp) + AMP + diphosphate</text>
        <dbReference type="Rhea" id="RHEA:19649"/>
        <dbReference type="Rhea" id="RHEA-COMP:9660"/>
        <dbReference type="Rhea" id="RHEA-COMP:9678"/>
        <dbReference type="ChEBI" id="CHEBI:29991"/>
        <dbReference type="ChEBI" id="CHEBI:30616"/>
        <dbReference type="ChEBI" id="CHEBI:33019"/>
        <dbReference type="ChEBI" id="CHEBI:78442"/>
        <dbReference type="ChEBI" id="CHEBI:78516"/>
        <dbReference type="ChEBI" id="CHEBI:456215"/>
        <dbReference type="EC" id="6.1.1.12"/>
    </reaction>
</comment>
<dbReference type="GO" id="GO:0004815">
    <property type="term" value="F:aspartate-tRNA ligase activity"/>
    <property type="evidence" value="ECO:0007669"/>
    <property type="project" value="UniProtKB-UniRule"/>
</dbReference>
<keyword evidence="3 9" id="KW-0436">Ligase</keyword>
<dbReference type="Pfam" id="PF02938">
    <property type="entry name" value="GAD"/>
    <property type="match status" value="1"/>
</dbReference>
<dbReference type="InterPro" id="IPR029351">
    <property type="entry name" value="GAD_dom"/>
</dbReference>
<keyword evidence="4 9" id="KW-0547">Nucleotide-binding</keyword>
<sequence>MRTHYCGHLNKSLAGQTVELCGWVNRRRDLGGLIFIDMRDREGVVQVVVDPDMADAYEIASQLRNEFCIKLTGEVRARPESQINAEMATGEVEILAKGLEIINRSDVLPLDFNQKNSEEQRLKYRYLDLRRPEMSDRIKLRAKASSFVRRFLDTNGFLDIETPVLTKATPEGARDYLVPSRVHKGNFYALPQSPQLFKQLLMMSGFDRYYQIVKCFRDEDLRADRQPEFTQIDIETSFMTSDEVRAITEKMIREMWLELLNVDLGEFPVMPYSEAMRRFGSDKPDLRNPMELVDVADLLKDVDFKVFSGPANDEKGRVAVLRVPGGAALTRKQIDEYTSFVAIYGAKGLAWLKVNDLAAGMDGIQSPVAKFLSDDIVAAIIERSGAQSGDIILFGADKANVVAEAMGALRLKVGKDLAITNESAWAPLWVVDFPMFESDGEGNVAAMHHPFTSPLNMTPEELKANPEGALSNAYDMVLNGYEVGGGSVRIHDAKMQAAVFDLLGIEAEEQKIKFGFLLDALKFGTPPHAGLAFGLDRLVMLLCGTENIRDVIAFPKTTAAACLMTDAPSLANAAALEELAISVSLAKEKSAE</sequence>
<keyword evidence="6 9" id="KW-0648">Protein biosynthesis</keyword>
<evidence type="ECO:0000256" key="7">
    <source>
        <dbReference type="ARBA" id="ARBA00023146"/>
    </source>
</evidence>
<feature type="domain" description="Aminoacyl-transfer RNA synthetases class-II family profile" evidence="10">
    <location>
        <begin position="146"/>
        <end position="555"/>
    </location>
</feature>
<accession>A0A151L0B0</accession>
<evidence type="ECO:0000256" key="5">
    <source>
        <dbReference type="ARBA" id="ARBA00022840"/>
    </source>
</evidence>
<evidence type="ECO:0000313" key="11">
    <source>
        <dbReference type="EMBL" id="KYN89752.1"/>
    </source>
</evidence>
<protein>
    <recommendedName>
        <fullName evidence="9">Aspartate--tRNA ligase</fullName>
        <ecNumber evidence="9">6.1.1.12</ecNumber>
    </recommendedName>
    <alternativeName>
        <fullName evidence="9">Aspartyl-tRNA synthetase</fullName>
        <shortName evidence="9">AspRS</shortName>
    </alternativeName>
</protein>
<evidence type="ECO:0000256" key="8">
    <source>
        <dbReference type="ARBA" id="ARBA00047904"/>
    </source>
</evidence>
<dbReference type="Gene3D" id="3.30.930.10">
    <property type="entry name" value="Bira Bifunctional Protein, Domain 2"/>
    <property type="match status" value="1"/>
</dbReference>
<feature type="binding site" evidence="9">
    <location>
        <begin position="534"/>
        <end position="537"/>
    </location>
    <ligand>
        <name>ATP</name>
        <dbReference type="ChEBI" id="CHEBI:30616"/>
    </ligand>
</feature>
<evidence type="ECO:0000256" key="6">
    <source>
        <dbReference type="ARBA" id="ARBA00022917"/>
    </source>
</evidence>
<evidence type="ECO:0000256" key="3">
    <source>
        <dbReference type="ARBA" id="ARBA00022598"/>
    </source>
</evidence>
<comment type="caution">
    <text evidence="9">Lacks conserved residue(s) required for the propagation of feature annotation.</text>
</comment>
<dbReference type="PRINTS" id="PR01042">
    <property type="entry name" value="TRNASYNTHASP"/>
</dbReference>
<feature type="binding site" evidence="9">
    <location>
        <begin position="217"/>
        <end position="219"/>
    </location>
    <ligand>
        <name>ATP</name>
        <dbReference type="ChEBI" id="CHEBI:30616"/>
    </ligand>
</feature>
<dbReference type="GO" id="GO:0003676">
    <property type="term" value="F:nucleic acid binding"/>
    <property type="evidence" value="ECO:0007669"/>
    <property type="project" value="InterPro"/>
</dbReference>
<dbReference type="HAMAP" id="MF_00044">
    <property type="entry name" value="Asp_tRNA_synth_type1"/>
    <property type="match status" value="1"/>
</dbReference>
<dbReference type="InterPro" id="IPR002312">
    <property type="entry name" value="Asp/Asn-tRNA-synth_IIb"/>
</dbReference>
<keyword evidence="7 9" id="KW-0030">Aminoacyl-tRNA synthetase</keyword>
<feature type="binding site" evidence="9">
    <location>
        <position position="171"/>
    </location>
    <ligand>
        <name>L-aspartate</name>
        <dbReference type="ChEBI" id="CHEBI:29991"/>
    </ligand>
</feature>
<dbReference type="PROSITE" id="PS50862">
    <property type="entry name" value="AA_TRNA_LIGASE_II"/>
    <property type="match status" value="1"/>
</dbReference>
<dbReference type="Pfam" id="PF00152">
    <property type="entry name" value="tRNA-synt_2"/>
    <property type="match status" value="1"/>
</dbReference>
<evidence type="ECO:0000259" key="10">
    <source>
        <dbReference type="PROSITE" id="PS50862"/>
    </source>
</evidence>
<dbReference type="SUPFAM" id="SSF55261">
    <property type="entry name" value="GAD domain-like"/>
    <property type="match status" value="1"/>
</dbReference>
<evidence type="ECO:0000256" key="1">
    <source>
        <dbReference type="ARBA" id="ARBA00006303"/>
    </source>
</evidence>
<dbReference type="InterPro" id="IPR047089">
    <property type="entry name" value="Asp-tRNA-ligase_1_N"/>
</dbReference>
<reference evidence="12" key="1">
    <citation type="submission" date="2015-12" db="EMBL/GenBank/DDBJ databases">
        <authorList>
            <person name="Shamseldin A."/>
            <person name="Moawad H."/>
            <person name="Abd El-Rahim W.M."/>
            <person name="Sadowsky M.J."/>
        </authorList>
    </citation>
    <scope>NUCLEOTIDE SEQUENCE [LARGE SCALE GENOMIC DNA]</scope>
    <source>
        <strain evidence="12">2538-88</strain>
    </source>
</reference>
<dbReference type="GO" id="GO:0005524">
    <property type="term" value="F:ATP binding"/>
    <property type="evidence" value="ECO:0007669"/>
    <property type="project" value="UniProtKB-UniRule"/>
</dbReference>
<feature type="binding site" evidence="9">
    <location>
        <position position="217"/>
    </location>
    <ligand>
        <name>L-aspartate</name>
        <dbReference type="ChEBI" id="CHEBI:29991"/>
    </ligand>
</feature>
<dbReference type="Pfam" id="PF01336">
    <property type="entry name" value="tRNA_anti-codon"/>
    <property type="match status" value="1"/>
</dbReference>
<dbReference type="InterPro" id="IPR004115">
    <property type="entry name" value="GAD-like_sf"/>
</dbReference>
<organism evidence="11 12">
    <name type="scientific">Vibrio cidicii</name>
    <dbReference type="NCBI Taxonomy" id="1763883"/>
    <lineage>
        <taxon>Bacteria</taxon>
        <taxon>Pseudomonadati</taxon>
        <taxon>Pseudomonadota</taxon>
        <taxon>Gammaproteobacteria</taxon>
        <taxon>Vibrionales</taxon>
        <taxon>Vibrionaceae</taxon>
        <taxon>Vibrio</taxon>
    </lineage>
</organism>
<dbReference type="FunFam" id="2.40.50.140:FF:000080">
    <property type="entry name" value="Aspartate--tRNA ligase"/>
    <property type="match status" value="1"/>
</dbReference>
<keyword evidence="5 9" id="KW-0067">ATP-binding</keyword>
<dbReference type="Gene3D" id="3.30.1360.30">
    <property type="entry name" value="GAD-like domain"/>
    <property type="match status" value="1"/>
</dbReference>
<dbReference type="Gene3D" id="2.40.50.140">
    <property type="entry name" value="Nucleic acid-binding proteins"/>
    <property type="match status" value="1"/>
</dbReference>
<dbReference type="InterPro" id="IPR045864">
    <property type="entry name" value="aa-tRNA-synth_II/BPL/LPL"/>
</dbReference>
<comment type="caution">
    <text evidence="11">The sequence shown here is derived from an EMBL/GenBank/DDBJ whole genome shotgun (WGS) entry which is preliminary data.</text>
</comment>
<dbReference type="PANTHER" id="PTHR22594:SF5">
    <property type="entry name" value="ASPARTATE--TRNA LIGASE, MITOCHONDRIAL"/>
    <property type="match status" value="1"/>
</dbReference>
<feature type="region of interest" description="Aspartate" evidence="9">
    <location>
        <begin position="195"/>
        <end position="198"/>
    </location>
</feature>
<name>A0A151L0B0_9VIBR</name>